<gene>
    <name evidence="2" type="ORF">GCM10022257_16750</name>
</gene>
<proteinExistence type="predicted"/>
<name>A0ABP8EBG8_9FLAO</name>
<evidence type="ECO:0000256" key="1">
    <source>
        <dbReference type="SAM" id="Phobius"/>
    </source>
</evidence>
<reference evidence="3" key="1">
    <citation type="journal article" date="2019" name="Int. J. Syst. Evol. Microbiol.">
        <title>The Global Catalogue of Microorganisms (GCM) 10K type strain sequencing project: providing services to taxonomists for standard genome sequencing and annotation.</title>
        <authorList>
            <consortium name="The Broad Institute Genomics Platform"/>
            <consortium name="The Broad Institute Genome Sequencing Center for Infectious Disease"/>
            <person name="Wu L."/>
            <person name="Ma J."/>
        </authorList>
    </citation>
    <scope>NUCLEOTIDE SEQUENCE [LARGE SCALE GENOMIC DNA]</scope>
    <source>
        <strain evidence="3">JCM 17452</strain>
    </source>
</reference>
<evidence type="ECO:0000313" key="2">
    <source>
        <dbReference type="EMBL" id="GAA4269574.1"/>
    </source>
</evidence>
<keyword evidence="1" id="KW-0472">Membrane</keyword>
<protein>
    <submittedName>
        <fullName evidence="2">Uncharacterized protein</fullName>
    </submittedName>
</protein>
<sequence length="65" mass="7158">MLTDKQSLILCGILATVIFVSGVLNILNNFIVLTVITIIFLTIVGNLVYTMNKVKKKEDSTGNEE</sequence>
<feature type="transmembrane region" description="Helical" evidence="1">
    <location>
        <begin position="7"/>
        <end position="24"/>
    </location>
</feature>
<evidence type="ECO:0000313" key="3">
    <source>
        <dbReference type="Proteomes" id="UP001500027"/>
    </source>
</evidence>
<accession>A0ABP8EBG8</accession>
<keyword evidence="1" id="KW-1133">Transmembrane helix</keyword>
<keyword evidence="3" id="KW-1185">Reference proteome</keyword>
<keyword evidence="1" id="KW-0812">Transmembrane</keyword>
<feature type="transmembrane region" description="Helical" evidence="1">
    <location>
        <begin position="30"/>
        <end position="49"/>
    </location>
</feature>
<comment type="caution">
    <text evidence="2">The sequence shown here is derived from an EMBL/GenBank/DDBJ whole genome shotgun (WGS) entry which is preliminary data.</text>
</comment>
<organism evidence="2 3">
    <name type="scientific">Hyunsoonleella aestuarii</name>
    <dbReference type="NCBI Taxonomy" id="912802"/>
    <lineage>
        <taxon>Bacteria</taxon>
        <taxon>Pseudomonadati</taxon>
        <taxon>Bacteroidota</taxon>
        <taxon>Flavobacteriia</taxon>
        <taxon>Flavobacteriales</taxon>
        <taxon>Flavobacteriaceae</taxon>
    </lineage>
</organism>
<dbReference type="EMBL" id="BAABAV010000001">
    <property type="protein sequence ID" value="GAA4269574.1"/>
    <property type="molecule type" value="Genomic_DNA"/>
</dbReference>
<dbReference type="Proteomes" id="UP001500027">
    <property type="component" value="Unassembled WGS sequence"/>
</dbReference>